<feature type="compositionally biased region" description="Low complexity" evidence="3">
    <location>
        <begin position="136"/>
        <end position="157"/>
    </location>
</feature>
<dbReference type="InterPro" id="IPR007348">
    <property type="entry name" value="CopC_dom"/>
</dbReference>
<accession>A0ABR9ZKL5</accession>
<keyword evidence="4" id="KW-0812">Transmembrane</keyword>
<dbReference type="Pfam" id="PF04234">
    <property type="entry name" value="CopC"/>
    <property type="match status" value="1"/>
</dbReference>
<protein>
    <submittedName>
        <fullName evidence="7">Copper resistance protein CopC</fullName>
    </submittedName>
</protein>
<evidence type="ECO:0000256" key="1">
    <source>
        <dbReference type="ARBA" id="ARBA00022729"/>
    </source>
</evidence>
<feature type="region of interest" description="Disordered" evidence="3">
    <location>
        <begin position="136"/>
        <end position="175"/>
    </location>
</feature>
<evidence type="ECO:0000313" key="7">
    <source>
        <dbReference type="EMBL" id="MBF4553508.1"/>
    </source>
</evidence>
<dbReference type="SUPFAM" id="SSF81296">
    <property type="entry name" value="E set domains"/>
    <property type="match status" value="1"/>
</dbReference>
<keyword evidence="4" id="KW-1133">Transmembrane helix</keyword>
<reference evidence="7 8" key="1">
    <citation type="submission" date="2020-10" db="EMBL/GenBank/DDBJ databases">
        <title>Novel species in genus Corynebacterium.</title>
        <authorList>
            <person name="Zhang G."/>
        </authorList>
    </citation>
    <scope>NUCLEOTIDE SEQUENCE [LARGE SCALE GENOMIC DNA]</scope>
    <source>
        <strain evidence="7 8">DSM 45110</strain>
    </source>
</reference>
<proteinExistence type="predicted"/>
<evidence type="ECO:0000256" key="5">
    <source>
        <dbReference type="SAM" id="SignalP"/>
    </source>
</evidence>
<comment type="caution">
    <text evidence="7">The sequence shown here is derived from an EMBL/GenBank/DDBJ whole genome shotgun (WGS) entry which is preliminary data.</text>
</comment>
<feature type="domain" description="CopC" evidence="6">
    <location>
        <begin position="39"/>
        <end position="133"/>
    </location>
</feature>
<dbReference type="EMBL" id="JADKMY010000001">
    <property type="protein sequence ID" value="MBF4553508.1"/>
    <property type="molecule type" value="Genomic_DNA"/>
</dbReference>
<feature type="chain" id="PRO_5046501663" evidence="5">
    <location>
        <begin position="39"/>
        <end position="205"/>
    </location>
</feature>
<dbReference type="Gene3D" id="2.60.40.1220">
    <property type="match status" value="1"/>
</dbReference>
<organism evidence="7 8">
    <name type="scientific">Corynebacterium suicordis DSM 45110</name>
    <dbReference type="NCBI Taxonomy" id="1121369"/>
    <lineage>
        <taxon>Bacteria</taxon>
        <taxon>Bacillati</taxon>
        <taxon>Actinomycetota</taxon>
        <taxon>Actinomycetes</taxon>
        <taxon>Mycobacteriales</taxon>
        <taxon>Corynebacteriaceae</taxon>
        <taxon>Corynebacterium</taxon>
    </lineage>
</organism>
<feature type="compositionally biased region" description="Polar residues" evidence="3">
    <location>
        <begin position="165"/>
        <end position="175"/>
    </location>
</feature>
<sequence>MFPRARGISTHTLRSSAVALALSAGVAGGALMAPAAMAHDAVLNSNPSNGATISELPEQITMEFSGQPQGDFNTVALSRGGEVLFDEKPEVTDRDLSVDVPDSVEATPGEYTVGYQITSSDGHATRGSFNFTVSGENSAAASSETAGSSETQASSETKAPEENTNEQGEQSSSVPNWLLPLGGIVVIVGALAMAIARFRNLKSDD</sequence>
<dbReference type="InterPro" id="IPR014756">
    <property type="entry name" value="Ig_E-set"/>
</dbReference>
<keyword evidence="8" id="KW-1185">Reference proteome</keyword>
<dbReference type="Proteomes" id="UP000635902">
    <property type="component" value="Unassembled WGS sequence"/>
</dbReference>
<keyword evidence="1 5" id="KW-0732">Signal</keyword>
<feature type="transmembrane region" description="Helical" evidence="4">
    <location>
        <begin position="177"/>
        <end position="196"/>
    </location>
</feature>
<evidence type="ECO:0000256" key="2">
    <source>
        <dbReference type="ARBA" id="ARBA00023008"/>
    </source>
</evidence>
<evidence type="ECO:0000256" key="4">
    <source>
        <dbReference type="SAM" id="Phobius"/>
    </source>
</evidence>
<evidence type="ECO:0000256" key="3">
    <source>
        <dbReference type="SAM" id="MobiDB-lite"/>
    </source>
</evidence>
<gene>
    <name evidence="7" type="ORF">IRY30_05370</name>
</gene>
<dbReference type="InterPro" id="IPR014755">
    <property type="entry name" value="Cu-Rt/internalin_Ig-like"/>
</dbReference>
<evidence type="ECO:0000259" key="6">
    <source>
        <dbReference type="Pfam" id="PF04234"/>
    </source>
</evidence>
<keyword evidence="4" id="KW-0472">Membrane</keyword>
<evidence type="ECO:0000313" key="8">
    <source>
        <dbReference type="Proteomes" id="UP000635902"/>
    </source>
</evidence>
<keyword evidence="2" id="KW-0186">Copper</keyword>
<dbReference type="RefSeq" id="WP_194556302.1">
    <property type="nucleotide sequence ID" value="NZ_JADKMY010000001.1"/>
</dbReference>
<feature type="signal peptide" evidence="5">
    <location>
        <begin position="1"/>
        <end position="38"/>
    </location>
</feature>
<name>A0ABR9ZKL5_9CORY</name>